<reference evidence="1" key="2">
    <citation type="journal article" date="2015" name="Data Brief">
        <title>Shoot transcriptome of the giant reed, Arundo donax.</title>
        <authorList>
            <person name="Barrero R.A."/>
            <person name="Guerrero F.D."/>
            <person name="Moolhuijzen P."/>
            <person name="Goolsby J.A."/>
            <person name="Tidwell J."/>
            <person name="Bellgard S.E."/>
            <person name="Bellgard M.I."/>
        </authorList>
    </citation>
    <scope>NUCLEOTIDE SEQUENCE</scope>
    <source>
        <tissue evidence="1">Shoot tissue taken approximately 20 cm above the soil surface</tissue>
    </source>
</reference>
<organism evidence="1">
    <name type="scientific">Arundo donax</name>
    <name type="common">Giant reed</name>
    <name type="synonym">Donax arundinaceus</name>
    <dbReference type="NCBI Taxonomy" id="35708"/>
    <lineage>
        <taxon>Eukaryota</taxon>
        <taxon>Viridiplantae</taxon>
        <taxon>Streptophyta</taxon>
        <taxon>Embryophyta</taxon>
        <taxon>Tracheophyta</taxon>
        <taxon>Spermatophyta</taxon>
        <taxon>Magnoliopsida</taxon>
        <taxon>Liliopsida</taxon>
        <taxon>Poales</taxon>
        <taxon>Poaceae</taxon>
        <taxon>PACMAD clade</taxon>
        <taxon>Arundinoideae</taxon>
        <taxon>Arundineae</taxon>
        <taxon>Arundo</taxon>
    </lineage>
</organism>
<protein>
    <submittedName>
        <fullName evidence="1">Uncharacterized protein</fullName>
    </submittedName>
</protein>
<accession>A0A0A9A340</accession>
<name>A0A0A9A340_ARUDO</name>
<dbReference type="EMBL" id="GBRH01252394">
    <property type="protein sequence ID" value="JAD45501.1"/>
    <property type="molecule type" value="Transcribed_RNA"/>
</dbReference>
<dbReference type="AlphaFoldDB" id="A0A0A9A340"/>
<sequence length="16" mass="1965">MAQAPEAFAFVEWRRR</sequence>
<proteinExistence type="predicted"/>
<reference evidence="1" key="1">
    <citation type="submission" date="2014-09" db="EMBL/GenBank/DDBJ databases">
        <authorList>
            <person name="Magalhaes I.L.F."/>
            <person name="Oliveira U."/>
            <person name="Santos F.R."/>
            <person name="Vidigal T.H.D.A."/>
            <person name="Brescovit A.D."/>
            <person name="Santos A.J."/>
        </authorList>
    </citation>
    <scope>NUCLEOTIDE SEQUENCE</scope>
    <source>
        <tissue evidence="1">Shoot tissue taken approximately 20 cm above the soil surface</tissue>
    </source>
</reference>
<evidence type="ECO:0000313" key="1">
    <source>
        <dbReference type="EMBL" id="JAD45501.1"/>
    </source>
</evidence>